<feature type="transmembrane region" description="Helical" evidence="1">
    <location>
        <begin position="43"/>
        <end position="61"/>
    </location>
</feature>
<proteinExistence type="predicted"/>
<name>A0A9D0ZPL9_9FIRM</name>
<evidence type="ECO:0000256" key="1">
    <source>
        <dbReference type="SAM" id="Phobius"/>
    </source>
</evidence>
<evidence type="ECO:0000313" key="3">
    <source>
        <dbReference type="Proteomes" id="UP000824260"/>
    </source>
</evidence>
<organism evidence="2 3">
    <name type="scientific">Candidatus Pullichristensenella stercorigallinarum</name>
    <dbReference type="NCBI Taxonomy" id="2840909"/>
    <lineage>
        <taxon>Bacteria</taxon>
        <taxon>Bacillati</taxon>
        <taxon>Bacillota</taxon>
        <taxon>Clostridia</taxon>
        <taxon>Candidatus Pullichristensenella</taxon>
    </lineage>
</organism>
<keyword evidence="1" id="KW-0812">Transmembrane</keyword>
<reference evidence="2" key="1">
    <citation type="submission" date="2020-10" db="EMBL/GenBank/DDBJ databases">
        <authorList>
            <person name="Gilroy R."/>
        </authorList>
    </citation>
    <scope>NUCLEOTIDE SEQUENCE</scope>
    <source>
        <strain evidence="2">ChiSjej6B24-2974</strain>
    </source>
</reference>
<dbReference type="Proteomes" id="UP000824260">
    <property type="component" value="Unassembled WGS sequence"/>
</dbReference>
<keyword evidence="1" id="KW-1133">Transmembrane helix</keyword>
<evidence type="ECO:0008006" key="4">
    <source>
        <dbReference type="Google" id="ProtNLM"/>
    </source>
</evidence>
<accession>A0A9D0ZPL9</accession>
<reference evidence="2" key="2">
    <citation type="journal article" date="2021" name="PeerJ">
        <title>Extensive microbial diversity within the chicken gut microbiome revealed by metagenomics and culture.</title>
        <authorList>
            <person name="Gilroy R."/>
            <person name="Ravi A."/>
            <person name="Getino M."/>
            <person name="Pursley I."/>
            <person name="Horton D.L."/>
            <person name="Alikhan N.F."/>
            <person name="Baker D."/>
            <person name="Gharbi K."/>
            <person name="Hall N."/>
            <person name="Watson M."/>
            <person name="Adriaenssens E.M."/>
            <person name="Foster-Nyarko E."/>
            <person name="Jarju S."/>
            <person name="Secka A."/>
            <person name="Antonio M."/>
            <person name="Oren A."/>
            <person name="Chaudhuri R.R."/>
            <person name="La Ragione R."/>
            <person name="Hildebrand F."/>
            <person name="Pallen M.J."/>
        </authorList>
    </citation>
    <scope>NUCLEOTIDE SEQUENCE</scope>
    <source>
        <strain evidence="2">ChiSjej6B24-2974</strain>
    </source>
</reference>
<feature type="transmembrane region" description="Helical" evidence="1">
    <location>
        <begin position="12"/>
        <end position="31"/>
    </location>
</feature>
<protein>
    <recommendedName>
        <fullName evidence="4">Ada DNA repair metal-binding domain-containing protein</fullName>
    </recommendedName>
</protein>
<dbReference type="AlphaFoldDB" id="A0A9D0ZPL9"/>
<evidence type="ECO:0000313" key="2">
    <source>
        <dbReference type="EMBL" id="HIQ84032.1"/>
    </source>
</evidence>
<comment type="caution">
    <text evidence="2">The sequence shown here is derived from an EMBL/GenBank/DDBJ whole genome shotgun (WGS) entry which is preliminary data.</text>
</comment>
<gene>
    <name evidence="2" type="ORF">IAA52_13155</name>
</gene>
<dbReference type="EMBL" id="DVFZ01000122">
    <property type="protein sequence ID" value="HIQ84032.1"/>
    <property type="molecule type" value="Genomic_DNA"/>
</dbReference>
<keyword evidence="1" id="KW-0472">Membrane</keyword>
<sequence length="170" mass="18791">MRNTPRRRKRSIWKTIFFLVVCYPYGLFLMWRTQRWHPAVKGLVTACFVFLTVVVLSPLTSPPGRGNSGVRMVGVEKDVTVYGPELPASLDTGSANYGVVSGASAPVLADVEEIAKTYVYANDSGQYYHTSDCKYVASYSRKYELAVAYYKGYQPCAECGAPVYTPGSAQ</sequence>